<gene>
    <name evidence="3" type="ORF">QBC40DRAFT_344934</name>
</gene>
<feature type="chain" id="PRO_5042980850" evidence="2">
    <location>
        <begin position="24"/>
        <end position="390"/>
    </location>
</feature>
<reference evidence="3" key="2">
    <citation type="submission" date="2023-05" db="EMBL/GenBank/DDBJ databases">
        <authorList>
            <consortium name="Lawrence Berkeley National Laboratory"/>
            <person name="Steindorff A."/>
            <person name="Hensen N."/>
            <person name="Bonometti L."/>
            <person name="Westerberg I."/>
            <person name="Brannstrom I.O."/>
            <person name="Guillou S."/>
            <person name="Cros-Aarteil S."/>
            <person name="Calhoun S."/>
            <person name="Haridas S."/>
            <person name="Kuo A."/>
            <person name="Mondo S."/>
            <person name="Pangilinan J."/>
            <person name="Riley R."/>
            <person name="Labutti K."/>
            <person name="Andreopoulos B."/>
            <person name="Lipzen A."/>
            <person name="Chen C."/>
            <person name="Yanf M."/>
            <person name="Daum C."/>
            <person name="Ng V."/>
            <person name="Clum A."/>
            <person name="Ohm R."/>
            <person name="Martin F."/>
            <person name="Silar P."/>
            <person name="Natvig D."/>
            <person name="Lalanne C."/>
            <person name="Gautier V."/>
            <person name="Ament-Velasquez S.L."/>
            <person name="Kruys A."/>
            <person name="Hutchinson M.I."/>
            <person name="Powell A.J."/>
            <person name="Barry K."/>
            <person name="Miller A.N."/>
            <person name="Grigoriev I.V."/>
            <person name="Debuchy R."/>
            <person name="Gladieux P."/>
            <person name="Thoren M.H."/>
            <person name="Johannesson H."/>
        </authorList>
    </citation>
    <scope>NUCLEOTIDE SEQUENCE</scope>
    <source>
        <strain evidence="3">CBS 315.58</strain>
    </source>
</reference>
<name>A0AAN7AZ78_9PEZI</name>
<sequence>MRPSFLLAGNLLVVLGAATPAELQQPDDECIQDELLNCFSSSLVQASQYCTNSVVTATGFTEVVTVTPTVTITNAVTATAIVTQSPPLRLRRRKRGCSHRPPLDCLRSFASSVEPFQVASACSCIGIASTTEVATVTADVTDTVTETPTVTELVTVTLPPLEEEPSQEPTLEPTTTSAAEPTTETSAEETTIEPTPTPTPEPSTTSSVEESTQEPTTTPAPESEPEPTTTTTSVAEPTTSSAPLPEITNGEFNSLEGWTVGTAIGGATAQSVPYGPDPNRALELFTSYFIRSTAASISISQRINCEPGVSYRLTTLYSIMSSYTNGSPWSIVLGGTTIASGIGNSVARTQVSHTFVCSATPAANELSYRIQSHISRQARMLVDSVAVVRV</sequence>
<proteinExistence type="predicted"/>
<evidence type="ECO:0000313" key="4">
    <source>
        <dbReference type="Proteomes" id="UP001303160"/>
    </source>
</evidence>
<dbReference type="Proteomes" id="UP001303160">
    <property type="component" value="Unassembled WGS sequence"/>
</dbReference>
<feature type="compositionally biased region" description="Low complexity" evidence="1">
    <location>
        <begin position="202"/>
        <end position="243"/>
    </location>
</feature>
<feature type="region of interest" description="Disordered" evidence="1">
    <location>
        <begin position="151"/>
        <end position="252"/>
    </location>
</feature>
<feature type="compositionally biased region" description="Low complexity" evidence="1">
    <location>
        <begin position="151"/>
        <end position="160"/>
    </location>
</feature>
<dbReference type="EMBL" id="MU863878">
    <property type="protein sequence ID" value="KAK4205058.1"/>
    <property type="molecule type" value="Genomic_DNA"/>
</dbReference>
<keyword evidence="2" id="KW-0732">Signal</keyword>
<evidence type="ECO:0000313" key="3">
    <source>
        <dbReference type="EMBL" id="KAK4205058.1"/>
    </source>
</evidence>
<dbReference type="AlphaFoldDB" id="A0AAN7AZ78"/>
<feature type="signal peptide" evidence="2">
    <location>
        <begin position="1"/>
        <end position="23"/>
    </location>
</feature>
<reference evidence="3" key="1">
    <citation type="journal article" date="2023" name="Mol. Phylogenet. Evol.">
        <title>Genome-scale phylogeny and comparative genomics of the fungal order Sordariales.</title>
        <authorList>
            <person name="Hensen N."/>
            <person name="Bonometti L."/>
            <person name="Westerberg I."/>
            <person name="Brannstrom I.O."/>
            <person name="Guillou S."/>
            <person name="Cros-Aarteil S."/>
            <person name="Calhoun S."/>
            <person name="Haridas S."/>
            <person name="Kuo A."/>
            <person name="Mondo S."/>
            <person name="Pangilinan J."/>
            <person name="Riley R."/>
            <person name="LaButti K."/>
            <person name="Andreopoulos B."/>
            <person name="Lipzen A."/>
            <person name="Chen C."/>
            <person name="Yan M."/>
            <person name="Daum C."/>
            <person name="Ng V."/>
            <person name="Clum A."/>
            <person name="Steindorff A."/>
            <person name="Ohm R.A."/>
            <person name="Martin F."/>
            <person name="Silar P."/>
            <person name="Natvig D.O."/>
            <person name="Lalanne C."/>
            <person name="Gautier V."/>
            <person name="Ament-Velasquez S.L."/>
            <person name="Kruys A."/>
            <person name="Hutchinson M.I."/>
            <person name="Powell A.J."/>
            <person name="Barry K."/>
            <person name="Miller A.N."/>
            <person name="Grigoriev I.V."/>
            <person name="Debuchy R."/>
            <person name="Gladieux P."/>
            <person name="Hiltunen Thoren M."/>
            <person name="Johannesson H."/>
        </authorList>
    </citation>
    <scope>NUCLEOTIDE SEQUENCE</scope>
    <source>
        <strain evidence="3">CBS 315.58</strain>
    </source>
</reference>
<keyword evidence="4" id="KW-1185">Reference proteome</keyword>
<accession>A0AAN7AZ78</accession>
<comment type="caution">
    <text evidence="3">The sequence shown here is derived from an EMBL/GenBank/DDBJ whole genome shotgun (WGS) entry which is preliminary data.</text>
</comment>
<evidence type="ECO:0000256" key="1">
    <source>
        <dbReference type="SAM" id="MobiDB-lite"/>
    </source>
</evidence>
<evidence type="ECO:0000256" key="2">
    <source>
        <dbReference type="SAM" id="SignalP"/>
    </source>
</evidence>
<feature type="compositionally biased region" description="Low complexity" evidence="1">
    <location>
        <begin position="167"/>
        <end position="185"/>
    </location>
</feature>
<protein>
    <submittedName>
        <fullName evidence="3">Uncharacterized protein</fullName>
    </submittedName>
</protein>
<organism evidence="3 4">
    <name type="scientific">Triangularia verruculosa</name>
    <dbReference type="NCBI Taxonomy" id="2587418"/>
    <lineage>
        <taxon>Eukaryota</taxon>
        <taxon>Fungi</taxon>
        <taxon>Dikarya</taxon>
        <taxon>Ascomycota</taxon>
        <taxon>Pezizomycotina</taxon>
        <taxon>Sordariomycetes</taxon>
        <taxon>Sordariomycetidae</taxon>
        <taxon>Sordariales</taxon>
        <taxon>Podosporaceae</taxon>
        <taxon>Triangularia</taxon>
    </lineage>
</organism>